<dbReference type="AlphaFoldDB" id="A0A368URV1"/>
<proteinExistence type="predicted"/>
<dbReference type="EMBL" id="QPIZ01000017">
    <property type="protein sequence ID" value="RCW31578.1"/>
    <property type="molecule type" value="Genomic_DNA"/>
</dbReference>
<sequence>METSRGEDFSNGLKNLSTFLYQKGVVGHCAYNRSEGAELIINPADTTRQILRIRKPMNENLETPHQGAVWNFPALQKGQFETRVFVPSGSGGGTLSLMDRWFNAGDTTAYKYAMFHLDLKTLAPDQWHDLRFEWDLSGRSDYCSVVNAGGETIARLPLNRASLNGISYVHFISDSQAPDDKGFYIEEISARAD</sequence>
<evidence type="ECO:0000313" key="1">
    <source>
        <dbReference type="EMBL" id="RCW31578.1"/>
    </source>
</evidence>
<dbReference type="Proteomes" id="UP000252733">
    <property type="component" value="Unassembled WGS sequence"/>
</dbReference>
<organism evidence="1 2">
    <name type="scientific">Marinilabilia salmonicolor</name>
    <dbReference type="NCBI Taxonomy" id="989"/>
    <lineage>
        <taxon>Bacteria</taxon>
        <taxon>Pseudomonadati</taxon>
        <taxon>Bacteroidota</taxon>
        <taxon>Bacteroidia</taxon>
        <taxon>Marinilabiliales</taxon>
        <taxon>Marinilabiliaceae</taxon>
        <taxon>Marinilabilia</taxon>
    </lineage>
</organism>
<accession>A0A368URV1</accession>
<reference evidence="1 2" key="1">
    <citation type="submission" date="2018-07" db="EMBL/GenBank/DDBJ databases">
        <title>Freshwater and sediment microbial communities from various areas in North America, analyzing microbe dynamics in response to fracking.</title>
        <authorList>
            <person name="Lamendella R."/>
        </authorList>
    </citation>
    <scope>NUCLEOTIDE SEQUENCE [LARGE SCALE GENOMIC DNA]</scope>
    <source>
        <strain evidence="1 2">160A</strain>
    </source>
</reference>
<name>A0A368URV1_9BACT</name>
<keyword evidence="2" id="KW-1185">Reference proteome</keyword>
<evidence type="ECO:0000313" key="2">
    <source>
        <dbReference type="Proteomes" id="UP000252733"/>
    </source>
</evidence>
<comment type="caution">
    <text evidence="1">The sequence shown here is derived from an EMBL/GenBank/DDBJ whole genome shotgun (WGS) entry which is preliminary data.</text>
</comment>
<gene>
    <name evidence="1" type="ORF">DFO77_11720</name>
</gene>
<protein>
    <submittedName>
        <fullName evidence="1">Uncharacterized protein</fullName>
    </submittedName>
</protein>